<protein>
    <submittedName>
        <fullName evidence="5">Ppx-GppA-domain-containing protein</fullName>
    </submittedName>
</protein>
<dbReference type="GeneID" id="54364940"/>
<feature type="domain" description="RTG2 C-terminal" evidence="3">
    <location>
        <begin position="312"/>
        <end position="528"/>
    </location>
</feature>
<dbReference type="InterPro" id="IPR043129">
    <property type="entry name" value="ATPase_NBD"/>
</dbReference>
<dbReference type="AlphaFoldDB" id="A0A6J3LY66"/>
<evidence type="ECO:0000259" key="2">
    <source>
        <dbReference type="Pfam" id="PF02541"/>
    </source>
</evidence>
<dbReference type="Gene3D" id="3.30.420.40">
    <property type="match status" value="1"/>
</dbReference>
<dbReference type="InterPro" id="IPR057512">
    <property type="entry name" value="RTG2_C"/>
</dbReference>
<accession>A0A6J3LY66</accession>
<dbReference type="Gene3D" id="3.30.420.150">
    <property type="entry name" value="Exopolyphosphatase. Domain 2"/>
    <property type="match status" value="2"/>
</dbReference>
<feature type="transmembrane region" description="Helical" evidence="1">
    <location>
        <begin position="435"/>
        <end position="459"/>
    </location>
</feature>
<dbReference type="PANTHER" id="PTHR30005">
    <property type="entry name" value="EXOPOLYPHOSPHATASE"/>
    <property type="match status" value="1"/>
</dbReference>
<reference evidence="5" key="1">
    <citation type="submission" date="2020-01" db="EMBL/GenBank/DDBJ databases">
        <authorList>
            <consortium name="DOE Joint Genome Institute"/>
            <person name="Haridas S."/>
            <person name="Albert R."/>
            <person name="Binder M."/>
            <person name="Bloem J."/>
            <person name="Labutti K."/>
            <person name="Salamov A."/>
            <person name="Andreopoulos B."/>
            <person name="Baker S.E."/>
            <person name="Barry K."/>
            <person name="Bills G."/>
            <person name="Bluhm B.H."/>
            <person name="Cannon C."/>
            <person name="Castanera R."/>
            <person name="Culley D.E."/>
            <person name="Daum C."/>
            <person name="Ezra D."/>
            <person name="Gonzalez J.B."/>
            <person name="Henrissat B."/>
            <person name="Kuo A."/>
            <person name="Liang C."/>
            <person name="Lipzen A."/>
            <person name="Lutzoni F."/>
            <person name="Magnuson J."/>
            <person name="Mondo S."/>
            <person name="Nolan M."/>
            <person name="Ohm R."/>
            <person name="Pangilinan J."/>
            <person name="Park H.-J."/>
            <person name="Ramirez L."/>
            <person name="Alfaro M."/>
            <person name="Sun H."/>
            <person name="Tritt A."/>
            <person name="Yoshinaga Y."/>
            <person name="Zwiers L.-H."/>
            <person name="Turgeon B.G."/>
            <person name="Goodwin S.B."/>
            <person name="Spatafora J.W."/>
            <person name="Crous P.W."/>
            <person name="Grigoriev I.V."/>
        </authorList>
    </citation>
    <scope>NUCLEOTIDE SEQUENCE</scope>
    <source>
        <strain evidence="5">CBS 342.82</strain>
    </source>
</reference>
<dbReference type="GO" id="GO:0006357">
    <property type="term" value="P:regulation of transcription by RNA polymerase II"/>
    <property type="evidence" value="ECO:0007669"/>
    <property type="project" value="TreeGrafter"/>
</dbReference>
<feature type="domain" description="Ppx/GppA phosphatase N-terminal" evidence="2">
    <location>
        <begin position="210"/>
        <end position="306"/>
    </location>
</feature>
<reference evidence="5" key="2">
    <citation type="submission" date="2020-04" db="EMBL/GenBank/DDBJ databases">
        <authorList>
            <consortium name="NCBI Genome Project"/>
        </authorList>
    </citation>
    <scope>NUCLEOTIDE SEQUENCE</scope>
    <source>
        <strain evidence="5">CBS 342.82</strain>
    </source>
</reference>
<name>A0A6J3LY66_9PEZI</name>
<keyword evidence="1" id="KW-0472">Membrane</keyword>
<dbReference type="Pfam" id="PF02541">
    <property type="entry name" value="Ppx-GppA"/>
    <property type="match status" value="2"/>
</dbReference>
<sequence>MALTLLPYKAEYLRAITDMGSNGIRFSISSLQPPTQRVMPTLYQHRVGISLYDAQYSTSGERVPIDDKTISAVVVAYKQFKRTCIDYGVPDENVTVLATEATRTALNSVEFRQRIKDEVGWTVTMLSKEEEGRIGALGVASSLPEVSGLVMDLGGGSTQLSWLVKGSKNAGIQMPDRGSVPPELEASAFEDGGITLYLSGGGFRGWGYVLMGRHSIDPYPIPVINGYRASRRDFLSIEQVKAAAETSLSSQDEEESIFRVSDRRAGQVPAVALLVNVLAEVLTQVKDVRFCQGGVREGYLFASLSNEIRAQNPLVVATQPFDVSGMSEALASLLEDALPAGSTKEATDDYKSVLTTDLFDTLANMMYYHSSHSKELQATAALRSTTSGILAGVHGVLHESRTLIALLLCARWGGSVPPNDEKFKQSLERLVPSPWILWWVNYIGAVAALIGSVYPSGYVSQQHKRLALRAIWTADEKQRPVLTLQVTLSADIDPALFDAEARDIEKVGKRKRWIGGRDGAGHRVAVNINP</sequence>
<organism evidence="5">
    <name type="scientific">Dissoconium aciculare CBS 342.82</name>
    <dbReference type="NCBI Taxonomy" id="1314786"/>
    <lineage>
        <taxon>Eukaryota</taxon>
        <taxon>Fungi</taxon>
        <taxon>Dikarya</taxon>
        <taxon>Ascomycota</taxon>
        <taxon>Pezizomycotina</taxon>
        <taxon>Dothideomycetes</taxon>
        <taxon>Dothideomycetidae</taxon>
        <taxon>Mycosphaerellales</taxon>
        <taxon>Dissoconiaceae</taxon>
        <taxon>Dissoconium</taxon>
    </lineage>
</organism>
<evidence type="ECO:0000256" key="1">
    <source>
        <dbReference type="SAM" id="Phobius"/>
    </source>
</evidence>
<keyword evidence="1" id="KW-1133">Transmembrane helix</keyword>
<reference evidence="5" key="3">
    <citation type="submission" date="2025-08" db="UniProtKB">
        <authorList>
            <consortium name="RefSeq"/>
        </authorList>
    </citation>
    <scope>IDENTIFICATION</scope>
    <source>
        <strain evidence="5">CBS 342.82</strain>
    </source>
</reference>
<proteinExistence type="predicted"/>
<dbReference type="InterPro" id="IPR003695">
    <property type="entry name" value="Ppx_GppA_N"/>
</dbReference>
<evidence type="ECO:0000313" key="4">
    <source>
        <dbReference type="Proteomes" id="UP000504637"/>
    </source>
</evidence>
<gene>
    <name evidence="5" type="ORF">K489DRAFT_40504</name>
</gene>
<dbReference type="PANTHER" id="PTHR30005:SF0">
    <property type="entry name" value="RETROGRADE REGULATION PROTEIN 2"/>
    <property type="match status" value="1"/>
</dbReference>
<evidence type="ECO:0000259" key="3">
    <source>
        <dbReference type="Pfam" id="PF23566"/>
    </source>
</evidence>
<dbReference type="InterPro" id="IPR050273">
    <property type="entry name" value="GppA/Ppx_hydrolase"/>
</dbReference>
<evidence type="ECO:0000313" key="5">
    <source>
        <dbReference type="RefSeq" id="XP_033457746.1"/>
    </source>
</evidence>
<keyword evidence="1" id="KW-0812">Transmembrane</keyword>
<keyword evidence="4" id="KW-1185">Reference proteome</keyword>
<feature type="domain" description="Ppx/GppA phosphatase N-terminal" evidence="2">
    <location>
        <begin position="38"/>
        <end position="165"/>
    </location>
</feature>
<dbReference type="RefSeq" id="XP_033457746.1">
    <property type="nucleotide sequence ID" value="XM_033607140.1"/>
</dbReference>
<dbReference type="Proteomes" id="UP000504637">
    <property type="component" value="Unplaced"/>
</dbReference>
<dbReference type="Pfam" id="PF23566">
    <property type="entry name" value="RTG2_C"/>
    <property type="match status" value="1"/>
</dbReference>
<dbReference type="SUPFAM" id="SSF53067">
    <property type="entry name" value="Actin-like ATPase domain"/>
    <property type="match status" value="2"/>
</dbReference>
<dbReference type="FunFam" id="3.30.420.40:FF:000191">
    <property type="entry name" value="Retrograde regulation protein 2"/>
    <property type="match status" value="1"/>
</dbReference>
<dbReference type="OrthoDB" id="2014654at2759"/>